<organism evidence="1 2">
    <name type="scientific">Tunturiibacter gelidiferens</name>
    <dbReference type="NCBI Taxonomy" id="3069689"/>
    <lineage>
        <taxon>Bacteria</taxon>
        <taxon>Pseudomonadati</taxon>
        <taxon>Acidobacteriota</taxon>
        <taxon>Terriglobia</taxon>
        <taxon>Terriglobales</taxon>
        <taxon>Acidobacteriaceae</taxon>
        <taxon>Tunturiibacter</taxon>
    </lineage>
</organism>
<sequence>MSTLFYRQIFPKTAISPDRKLVSDFATTAGGVRMATSVGGVLTGRGADIIIIDDPLKPDEAMSETRRTAVNNWYDNSLLSRLNSKETGVIVVVMQRLHQDDLVGHLLEVDDWEVLSFPAIAEQEEEHLYETPFGPRIYRRMPGDVLDSSRESHETLLRIMQTLGEYNFSAQYQQQPIPVGGAMIKLEWLRYYEPAAMPQFSYVFQSWDTANKSGELNDYSVCTTWGVYDGINYLLDVVRLRLNYPQLRRLVKEHKEKHSAETVVIEDKASGTQLIQDLKNDGVYRIEPYMPPPATDKVLRLFSVSSHFEAGRVLLPSSASWLDEYRRELLTFPGSKHDDQVDSTTQAIEHTRRPVSIYDVL</sequence>
<keyword evidence="2" id="KW-1185">Reference proteome</keyword>
<proteinExistence type="predicted"/>
<accession>A0ACC5P3T4</accession>
<dbReference type="Proteomes" id="UP000569005">
    <property type="component" value="Unassembled WGS sequence"/>
</dbReference>
<comment type="caution">
    <text evidence="1">The sequence shown here is derived from an EMBL/GenBank/DDBJ whole genome shotgun (WGS) entry which is preliminary data.</text>
</comment>
<evidence type="ECO:0000313" key="1">
    <source>
        <dbReference type="EMBL" id="MBB5341443.1"/>
    </source>
</evidence>
<reference evidence="1" key="1">
    <citation type="submission" date="2020-08" db="EMBL/GenBank/DDBJ databases">
        <title>Genomic Encyclopedia of Type Strains, Phase IV (KMG-V): Genome sequencing to study the core and pangenomes of soil and plant-associated prokaryotes.</title>
        <authorList>
            <person name="Whitman W."/>
        </authorList>
    </citation>
    <scope>NUCLEOTIDE SEQUENCE</scope>
    <source>
        <strain evidence="1">M8UP15</strain>
    </source>
</reference>
<gene>
    <name evidence="1" type="ORF">HDF13_003776</name>
</gene>
<protein>
    <submittedName>
        <fullName evidence="1">Phage terminase large subunit-like protein</fullName>
    </submittedName>
</protein>
<name>A0ACC5P3T4_9BACT</name>
<dbReference type="EMBL" id="JACHEA010000001">
    <property type="protein sequence ID" value="MBB5341443.1"/>
    <property type="molecule type" value="Genomic_DNA"/>
</dbReference>
<evidence type="ECO:0000313" key="2">
    <source>
        <dbReference type="Proteomes" id="UP000569005"/>
    </source>
</evidence>